<dbReference type="CDD" id="cd03498">
    <property type="entry name" value="SQR_TypeB_2_TM"/>
    <property type="match status" value="1"/>
</dbReference>
<feature type="transmembrane region" description="Helical" evidence="1">
    <location>
        <begin position="169"/>
        <end position="190"/>
    </location>
</feature>
<dbReference type="NCBIfam" id="TIGR02046">
    <property type="entry name" value="sdhC_b558_fam"/>
    <property type="match status" value="1"/>
</dbReference>
<feature type="transmembrane region" description="Helical" evidence="1">
    <location>
        <begin position="211"/>
        <end position="233"/>
    </location>
</feature>
<dbReference type="GO" id="GO:0016020">
    <property type="term" value="C:membrane"/>
    <property type="evidence" value="ECO:0007669"/>
    <property type="project" value="InterPro"/>
</dbReference>
<dbReference type="SUPFAM" id="SSF81343">
    <property type="entry name" value="Fumarate reductase respiratory complex transmembrane subunits"/>
    <property type="match status" value="1"/>
</dbReference>
<gene>
    <name evidence="2" type="ORF">Rai3103_16210</name>
</gene>
<reference evidence="2 3" key="1">
    <citation type="submission" date="2019-10" db="EMBL/GenBank/DDBJ databases">
        <title>Genomic analysis of Raineyella sp. CBA3103.</title>
        <authorList>
            <person name="Roh S.W."/>
        </authorList>
    </citation>
    <scope>NUCLEOTIDE SEQUENCE [LARGE SCALE GENOMIC DNA]</scope>
    <source>
        <strain evidence="2 3">CBA3103</strain>
    </source>
</reference>
<feature type="transmembrane region" description="Helical" evidence="1">
    <location>
        <begin position="71"/>
        <end position="93"/>
    </location>
</feature>
<keyword evidence="3" id="KW-1185">Reference proteome</keyword>
<name>A0A5Q2FEA4_9ACTN</name>
<feature type="transmembrane region" description="Helical" evidence="1">
    <location>
        <begin position="17"/>
        <end position="39"/>
    </location>
</feature>
<evidence type="ECO:0000313" key="2">
    <source>
        <dbReference type="EMBL" id="QGF25302.1"/>
    </source>
</evidence>
<evidence type="ECO:0000313" key="3">
    <source>
        <dbReference type="Proteomes" id="UP000386847"/>
    </source>
</evidence>
<accession>A0A5Q2FEA4</accession>
<keyword evidence="1" id="KW-0812">Transmembrane</keyword>
<keyword evidence="1" id="KW-0472">Membrane</keyword>
<dbReference type="Gene3D" id="1.20.1300.10">
    <property type="entry name" value="Fumarate reductase/succinate dehydrogenase, transmembrane subunit"/>
    <property type="match status" value="1"/>
</dbReference>
<sequence length="243" mass="27059">MATATLTTKQRAARSTVVWKAVMAITGLLMVAFLLFHMYGNLKLFAGQETYDTYAHHLRIMFEPILANRGFLWIVRVVMLAGVVMHIVSAIVVSKKSMTAVGSGKRYQTGKNRSGLQRTYASRTMRWGGVIIFLFVVAHLLQFTASGLRTDAVMQASPYARVVFAFEQWWVWLAYVIALTAVLLHLRHGVWSAFTTLGLHIGPAARRNLDALSWIVGGLLWVGFLAPVTWILITQPPVPTMGI</sequence>
<dbReference type="AlphaFoldDB" id="A0A5Q2FEA4"/>
<dbReference type="KEGG" id="rain:Rai3103_16210"/>
<keyword evidence="1" id="KW-1133">Transmembrane helix</keyword>
<proteinExistence type="predicted"/>
<evidence type="ECO:0000256" key="1">
    <source>
        <dbReference type="SAM" id="Phobius"/>
    </source>
</evidence>
<protein>
    <submittedName>
        <fullName evidence="2">Succinate dehydrogenase</fullName>
    </submittedName>
</protein>
<dbReference type="InterPro" id="IPR034804">
    <property type="entry name" value="SQR/QFR_C/D"/>
</dbReference>
<dbReference type="EMBL" id="CP045725">
    <property type="protein sequence ID" value="QGF25302.1"/>
    <property type="molecule type" value="Genomic_DNA"/>
</dbReference>
<dbReference type="InterPro" id="IPR011138">
    <property type="entry name" value="Cytochrome_b-558"/>
</dbReference>
<feature type="transmembrane region" description="Helical" evidence="1">
    <location>
        <begin position="127"/>
        <end position="149"/>
    </location>
</feature>
<organism evidence="2 3">
    <name type="scientific">Raineyella fluvialis</name>
    <dbReference type="NCBI Taxonomy" id="2662261"/>
    <lineage>
        <taxon>Bacteria</taxon>
        <taxon>Bacillati</taxon>
        <taxon>Actinomycetota</taxon>
        <taxon>Actinomycetes</taxon>
        <taxon>Propionibacteriales</taxon>
        <taxon>Propionibacteriaceae</taxon>
        <taxon>Raineyella</taxon>
    </lineage>
</organism>
<dbReference type="Proteomes" id="UP000386847">
    <property type="component" value="Chromosome"/>
</dbReference>